<proteinExistence type="predicted"/>
<name>A0A9P5D2J9_9HYPO</name>
<accession>A0A9P5D2J9</accession>
<dbReference type="Pfam" id="PF06912">
    <property type="entry name" value="DUF1275"/>
    <property type="match status" value="1"/>
</dbReference>
<keyword evidence="1" id="KW-0812">Transmembrane</keyword>
<feature type="transmembrane region" description="Helical" evidence="1">
    <location>
        <begin position="232"/>
        <end position="252"/>
    </location>
</feature>
<dbReference type="OrthoDB" id="5223589at2759"/>
<dbReference type="RefSeq" id="XP_035322599.1">
    <property type="nucleotide sequence ID" value="XM_035467633.1"/>
</dbReference>
<evidence type="ECO:0000256" key="1">
    <source>
        <dbReference type="SAM" id="Phobius"/>
    </source>
</evidence>
<dbReference type="EMBL" id="JAANYQ010000005">
    <property type="protein sequence ID" value="KAF4123947.1"/>
    <property type="molecule type" value="Genomic_DNA"/>
</dbReference>
<gene>
    <name evidence="2" type="ORF">GMORB2_5663</name>
</gene>
<keyword evidence="1" id="KW-0472">Membrane</keyword>
<evidence type="ECO:0000313" key="2">
    <source>
        <dbReference type="EMBL" id="KAF4123947.1"/>
    </source>
</evidence>
<sequence length="264" mass="28830">MTAQEETEVKVPVVLGKPTSRNVIIRHFTQHVRSTLFSEFQLILLTFCTGIQDAVTFPEYHCFASNQTGNTVFLILALVTPALDGDMFITKNIGAAFGLFLAGGWLTGQLSHLIGPRRRWWLLLCNLVQTALVFTAAAIQWTRPVVPSDQWALLVVGLLAFAAGSQVVQSRSLAMTEISTAMATAAWVDLMIDQRLLCLSGNRPRNRRVAFLIALVLGSLCGAFIHREVGPAVAILVSASGKLLVCLMYLFAGSERDPLNQSMV</sequence>
<dbReference type="AlphaFoldDB" id="A0A9P5D2J9"/>
<evidence type="ECO:0000313" key="3">
    <source>
        <dbReference type="Proteomes" id="UP000749293"/>
    </source>
</evidence>
<keyword evidence="3" id="KW-1185">Reference proteome</keyword>
<dbReference type="GeneID" id="55971888"/>
<comment type="caution">
    <text evidence="2">The sequence shown here is derived from an EMBL/GenBank/DDBJ whole genome shotgun (WGS) entry which is preliminary data.</text>
</comment>
<protein>
    <recommendedName>
        <fullName evidence="4">DUF1275 domain protein</fullName>
    </recommendedName>
</protein>
<feature type="transmembrane region" description="Helical" evidence="1">
    <location>
        <begin position="151"/>
        <end position="168"/>
    </location>
</feature>
<organism evidence="2 3">
    <name type="scientific">Geosmithia morbida</name>
    <dbReference type="NCBI Taxonomy" id="1094350"/>
    <lineage>
        <taxon>Eukaryota</taxon>
        <taxon>Fungi</taxon>
        <taxon>Dikarya</taxon>
        <taxon>Ascomycota</taxon>
        <taxon>Pezizomycotina</taxon>
        <taxon>Sordariomycetes</taxon>
        <taxon>Hypocreomycetidae</taxon>
        <taxon>Hypocreales</taxon>
        <taxon>Bionectriaceae</taxon>
        <taxon>Geosmithia</taxon>
    </lineage>
</organism>
<feature type="transmembrane region" description="Helical" evidence="1">
    <location>
        <begin position="209"/>
        <end position="226"/>
    </location>
</feature>
<reference evidence="2" key="1">
    <citation type="submission" date="2020-03" db="EMBL/GenBank/DDBJ databases">
        <title>Site-based positive gene gene selection in Geosmithia morbida across the United States reveals a broad range of putative effectors and factors for local host and environmental adapation.</title>
        <authorList>
            <person name="Onufrak A."/>
            <person name="Murdoch R.W."/>
            <person name="Gazis R."/>
            <person name="Huff M."/>
            <person name="Staton M."/>
            <person name="Klingeman W."/>
            <person name="Hadziabdic D."/>
        </authorList>
    </citation>
    <scope>NUCLEOTIDE SEQUENCE</scope>
    <source>
        <strain evidence="2">1262</strain>
    </source>
</reference>
<keyword evidence="1" id="KW-1133">Transmembrane helix</keyword>
<feature type="transmembrane region" description="Helical" evidence="1">
    <location>
        <begin position="120"/>
        <end position="139"/>
    </location>
</feature>
<dbReference type="PANTHER" id="PTHR37488:SF2">
    <property type="entry name" value="DUF1275 DOMAIN-CONTAINING PROTEIN"/>
    <property type="match status" value="1"/>
</dbReference>
<dbReference type="InterPro" id="IPR010699">
    <property type="entry name" value="DUF1275"/>
</dbReference>
<feature type="transmembrane region" description="Helical" evidence="1">
    <location>
        <begin position="88"/>
        <end position="108"/>
    </location>
</feature>
<dbReference type="Proteomes" id="UP000749293">
    <property type="component" value="Unassembled WGS sequence"/>
</dbReference>
<dbReference type="PANTHER" id="PTHR37488">
    <property type="entry name" value="DUF1275 DOMAIN-CONTAINING PROTEIN"/>
    <property type="match status" value="1"/>
</dbReference>
<evidence type="ECO:0008006" key="4">
    <source>
        <dbReference type="Google" id="ProtNLM"/>
    </source>
</evidence>